<evidence type="ECO:0000256" key="8">
    <source>
        <dbReference type="ARBA" id="ARBA00023295"/>
    </source>
</evidence>
<evidence type="ECO:0000256" key="4">
    <source>
        <dbReference type="ARBA" id="ARBA00022651"/>
    </source>
</evidence>
<proteinExistence type="inferred from homology"/>
<keyword evidence="8" id="KW-0326">Glycosidase</keyword>
<keyword evidence="6" id="KW-0378">Hydrolase</keyword>
<evidence type="ECO:0000256" key="1">
    <source>
        <dbReference type="ARBA" id="ARBA00000681"/>
    </source>
</evidence>
<accession>A0ABX7SWD3</accession>
<dbReference type="PROSITE" id="PS51760">
    <property type="entry name" value="GH10_2"/>
    <property type="match status" value="1"/>
</dbReference>
<protein>
    <recommendedName>
        <fullName evidence="3">endo-1,4-beta-xylanase</fullName>
        <ecNumber evidence="3">3.2.1.8</ecNumber>
    </recommendedName>
</protein>
<keyword evidence="4" id="KW-0858">Xylan degradation</keyword>
<name>A0ABX7SWD3_9FLAO</name>
<evidence type="ECO:0000256" key="7">
    <source>
        <dbReference type="ARBA" id="ARBA00023277"/>
    </source>
</evidence>
<dbReference type="EC" id="3.2.1.8" evidence="3"/>
<evidence type="ECO:0000256" key="3">
    <source>
        <dbReference type="ARBA" id="ARBA00012590"/>
    </source>
</evidence>
<dbReference type="SMART" id="SM00633">
    <property type="entry name" value="Glyco_10"/>
    <property type="match status" value="1"/>
</dbReference>
<evidence type="ECO:0000256" key="9">
    <source>
        <dbReference type="ARBA" id="ARBA00023326"/>
    </source>
</evidence>
<reference evidence="11 12" key="1">
    <citation type="submission" date="2021-03" db="EMBL/GenBank/DDBJ databases">
        <title>Complete genome of Polaribacter_sp.G4M1.</title>
        <authorList>
            <person name="Jeong S.W."/>
            <person name="Bae J.W."/>
        </authorList>
    </citation>
    <scope>NUCLEOTIDE SEQUENCE [LARGE SCALE GENOMIC DNA]</scope>
    <source>
        <strain evidence="11 12">G4M1</strain>
    </source>
</reference>
<keyword evidence="12" id="KW-1185">Reference proteome</keyword>
<dbReference type="RefSeq" id="WP_207972631.1">
    <property type="nucleotide sequence ID" value="NZ_CP071795.1"/>
</dbReference>
<dbReference type="Gene3D" id="3.20.20.80">
    <property type="entry name" value="Glycosidases"/>
    <property type="match status" value="1"/>
</dbReference>
<organism evidence="11 12">
    <name type="scientific">Polaribacter batillariae</name>
    <dbReference type="NCBI Taxonomy" id="2808900"/>
    <lineage>
        <taxon>Bacteria</taxon>
        <taxon>Pseudomonadati</taxon>
        <taxon>Bacteroidota</taxon>
        <taxon>Flavobacteriia</taxon>
        <taxon>Flavobacteriales</taxon>
        <taxon>Flavobacteriaceae</taxon>
    </lineage>
</organism>
<keyword evidence="7" id="KW-0119">Carbohydrate metabolism</keyword>
<dbReference type="PANTHER" id="PTHR31490">
    <property type="entry name" value="GLYCOSYL HYDROLASE"/>
    <property type="match status" value="1"/>
</dbReference>
<evidence type="ECO:0000256" key="5">
    <source>
        <dbReference type="ARBA" id="ARBA00022729"/>
    </source>
</evidence>
<dbReference type="Proteomes" id="UP000663935">
    <property type="component" value="Chromosome"/>
</dbReference>
<dbReference type="PANTHER" id="PTHR31490:SF88">
    <property type="entry name" value="BETA-XYLANASE"/>
    <property type="match status" value="1"/>
</dbReference>
<dbReference type="InterPro" id="IPR001000">
    <property type="entry name" value="GH10_dom"/>
</dbReference>
<feature type="domain" description="GH10" evidence="10">
    <location>
        <begin position="227"/>
        <end position="529"/>
    </location>
</feature>
<evidence type="ECO:0000256" key="2">
    <source>
        <dbReference type="ARBA" id="ARBA00007495"/>
    </source>
</evidence>
<evidence type="ECO:0000259" key="10">
    <source>
        <dbReference type="PROSITE" id="PS51760"/>
    </source>
</evidence>
<keyword evidence="9" id="KW-0624">Polysaccharide degradation</keyword>
<dbReference type="Pfam" id="PF00331">
    <property type="entry name" value="Glyco_hydro_10"/>
    <property type="match status" value="1"/>
</dbReference>
<keyword evidence="5" id="KW-0732">Signal</keyword>
<evidence type="ECO:0000313" key="11">
    <source>
        <dbReference type="EMBL" id="QTD38501.1"/>
    </source>
</evidence>
<dbReference type="InterPro" id="IPR017853">
    <property type="entry name" value="GH"/>
</dbReference>
<comment type="catalytic activity">
    <reaction evidence="1">
        <text>Endohydrolysis of (1-&gt;4)-beta-D-xylosidic linkages in xylans.</text>
        <dbReference type="EC" id="3.2.1.8"/>
    </reaction>
</comment>
<dbReference type="SUPFAM" id="SSF51445">
    <property type="entry name" value="(Trans)glycosidases"/>
    <property type="match status" value="1"/>
</dbReference>
<dbReference type="EMBL" id="CP071795">
    <property type="protein sequence ID" value="QTD38501.1"/>
    <property type="molecule type" value="Genomic_DNA"/>
</dbReference>
<comment type="similarity">
    <text evidence="2">Belongs to the glycosyl hydrolase 10 (cellulase F) family.</text>
</comment>
<dbReference type="InterPro" id="IPR044846">
    <property type="entry name" value="GH10"/>
</dbReference>
<gene>
    <name evidence="11" type="ORF">JL193_04215</name>
</gene>
<sequence length="583" mass="67340">MRNFLLTAFICILTANGFAQKNSKGENLILENKLKFVGTNKKFAKVTFLENKDASTPILEFETLIQPKFIYNCATAFPIKEENYKPGRVFLVSFEAKTVKSSLETGEAKVNILFRQTSSYKDNLVATQSISSNWQKYYIPFESNVALTKEEFKLVFHYGFKPQSFQVKDLKFKVFPEGTHIKDLPKTKITYQGMEADANWRKYAIYRIEKNRKSDFQVQLTKNGKPFTDKTINIELVKHDFPFGAAVDAKKIVENPKYYNNFKKAFNHVVLANDLKIKAWRWKEKRPTTLKALEILNNDHYKVKGHVLIWPGFNYLTPIFKEKKDDPKAIVKLIDDHINTMLKVTKGKVALWDVVNEAYTNQDLQKITGSEEILYNGFRKLKEQQPNVLAFTNEYGIISKGGLDAKKQQWYYNFVKRIDENTNGLIDGIGIQCHIGSDLTPPEKVVRLLNYYASLGKKISISEFTMDIQDPEIREQYTKDFMIAAFSHPSVSEFLFWGFVEDERKKVDIYKKDGAVGTMGKAYFSLVNGAWKTQVTDKTNKEGIIKNRGFYGEYQYTFIEDNKLVKGTFSVKPNQSNFIKIKL</sequence>
<evidence type="ECO:0000256" key="6">
    <source>
        <dbReference type="ARBA" id="ARBA00022801"/>
    </source>
</evidence>
<evidence type="ECO:0000313" key="12">
    <source>
        <dbReference type="Proteomes" id="UP000663935"/>
    </source>
</evidence>